<proteinExistence type="predicted"/>
<dbReference type="InterPro" id="IPR004291">
    <property type="entry name" value="Transposase_IS66_central"/>
</dbReference>
<organism evidence="2 3">
    <name type="scientific">Bacteroides caccae</name>
    <dbReference type="NCBI Taxonomy" id="47678"/>
    <lineage>
        <taxon>Bacteria</taxon>
        <taxon>Pseudomonadati</taxon>
        <taxon>Bacteroidota</taxon>
        <taxon>Bacteroidia</taxon>
        <taxon>Bacteroidales</taxon>
        <taxon>Bacteroidaceae</taxon>
        <taxon>Bacteroides</taxon>
    </lineage>
</organism>
<dbReference type="PANTHER" id="PTHR33678:SF1">
    <property type="entry name" value="BLL1576 PROTEIN"/>
    <property type="match status" value="1"/>
</dbReference>
<reference evidence="2 3" key="1">
    <citation type="submission" date="2018-08" db="EMBL/GenBank/DDBJ databases">
        <title>A genome reference for cultivated species of the human gut microbiota.</title>
        <authorList>
            <person name="Zou Y."/>
            <person name="Xue W."/>
            <person name="Luo G."/>
        </authorList>
    </citation>
    <scope>NUCLEOTIDE SEQUENCE [LARGE SCALE GENOMIC DNA]</scope>
    <source>
        <strain evidence="2 3">AM31-16AC</strain>
    </source>
</reference>
<dbReference type="EMBL" id="QSJD01000051">
    <property type="protein sequence ID" value="RHD42401.1"/>
    <property type="molecule type" value="Genomic_DNA"/>
</dbReference>
<dbReference type="RefSeq" id="WP_122265170.1">
    <property type="nucleotide sequence ID" value="NZ_CAXYLJ010000041.1"/>
</dbReference>
<dbReference type="Proteomes" id="UP000284689">
    <property type="component" value="Unassembled WGS sequence"/>
</dbReference>
<protein>
    <recommendedName>
        <fullName evidence="1">Transposase IS66 central domain-containing protein</fullName>
    </recommendedName>
</protein>
<dbReference type="AlphaFoldDB" id="A0A414F7I9"/>
<evidence type="ECO:0000313" key="3">
    <source>
        <dbReference type="Proteomes" id="UP000284689"/>
    </source>
</evidence>
<evidence type="ECO:0000313" key="2">
    <source>
        <dbReference type="EMBL" id="RHD42401.1"/>
    </source>
</evidence>
<sequence length="188" mass="21783">MVCRYSAHVRREFERAKTENVLLSNFGLASFQIIYGVEDQIKELCFTGVDKIAYRKSNVEITWQSLLAWCVFTVNGVPPNSQIHKACNYIIRHYNELTAYMDYDMVLLDNNATELAIRALVMGKQNYLFCQNDESCHYVAVMYTFFATRKVLGINPEKWLSEIPLTPKEKLSELLPQNWIKSNPQAKV</sequence>
<feature type="domain" description="Transposase IS66 central" evidence="1">
    <location>
        <begin position="7"/>
        <end position="135"/>
    </location>
</feature>
<name>A0A414F7I9_9BACE</name>
<comment type="caution">
    <text evidence="2">The sequence shown here is derived from an EMBL/GenBank/DDBJ whole genome shotgun (WGS) entry which is preliminary data.</text>
</comment>
<dbReference type="InterPro" id="IPR052344">
    <property type="entry name" value="Transposase-related"/>
</dbReference>
<accession>A0A414F7I9</accession>
<dbReference type="PANTHER" id="PTHR33678">
    <property type="entry name" value="BLL1576 PROTEIN"/>
    <property type="match status" value="1"/>
</dbReference>
<gene>
    <name evidence="2" type="ORF">DW794_20470</name>
</gene>
<evidence type="ECO:0000259" key="1">
    <source>
        <dbReference type="Pfam" id="PF03050"/>
    </source>
</evidence>
<dbReference type="Pfam" id="PF03050">
    <property type="entry name" value="DDE_Tnp_IS66"/>
    <property type="match status" value="1"/>
</dbReference>